<dbReference type="HOGENOM" id="CLU_005170_0_0_5"/>
<accession>C6XLA3</accession>
<evidence type="ECO:0000256" key="5">
    <source>
        <dbReference type="ARBA" id="ARBA00023136"/>
    </source>
</evidence>
<comment type="subcellular location">
    <subcellularLocation>
        <location evidence="1">Membrane</location>
        <topology evidence="1">Multi-pass membrane protein</topology>
    </subcellularLocation>
</comment>
<dbReference type="CDD" id="cd01115">
    <property type="entry name" value="SLC13_permease"/>
    <property type="match status" value="1"/>
</dbReference>
<evidence type="ECO:0000313" key="8">
    <source>
        <dbReference type="Proteomes" id="UP000002745"/>
    </source>
</evidence>
<dbReference type="PROSITE" id="PS01271">
    <property type="entry name" value="NA_SULFATE"/>
    <property type="match status" value="1"/>
</dbReference>
<keyword evidence="5 6" id="KW-0472">Membrane</keyword>
<organism evidence="7 8">
    <name type="scientific">Hirschia baltica (strain ATCC 49814 / DSM 5838 / IFAM 1418)</name>
    <dbReference type="NCBI Taxonomy" id="582402"/>
    <lineage>
        <taxon>Bacteria</taxon>
        <taxon>Pseudomonadati</taxon>
        <taxon>Pseudomonadota</taxon>
        <taxon>Alphaproteobacteria</taxon>
        <taxon>Hyphomonadales</taxon>
        <taxon>Hyphomonadaceae</taxon>
        <taxon>Hirschia</taxon>
    </lineage>
</organism>
<sequence length="493" mass="52609">MGRQKNTHALHASLKNGGGLWGGLFLAIAIQFIERPENLSHNAWVVVSLAALMAVWWVTEAVPIGITSLLPLVIMPSFGVLSIKEVAVPYSSPVVILLLGGFIAAKSIEKWNLHTRLALNIVVRVGAHPKAMVAGFMLSSALLSMWISNTATTIMLAPIGVSVAYAITGKKQINNPLTVAILLAIAYGASIGGLGTPIGTPTNLIVLGYLHEYAGTTIDFAQWMSIGIPVVCVMLPAAWFVLTHWGTHIESETGDEGRSFVREKLKNLGQISQPELRTLIAFSVIACAWIFRRSLNSFEIFGVTPFSHVTDHIIAVFGAILMFVIPAGKTQPENTRLLDWQTAKDIPWDVVLLFGGGLSLALGITQSGLADWLAHQIGGLTSAPSLFLMIVLITVVIFSTEIVSNVATATAVLPILGAMTEGSGLDLYVLAIPVAMASSCAFMLPMATGPNAIVFGTGQVSMQRMAMIGFKLNLLGICLITLVLFTLMPIVFS</sequence>
<keyword evidence="4 6" id="KW-1133">Transmembrane helix</keyword>
<feature type="transmembrane region" description="Helical" evidence="6">
    <location>
        <begin position="350"/>
        <end position="374"/>
    </location>
</feature>
<feature type="transmembrane region" description="Helical" evidence="6">
    <location>
        <begin position="386"/>
        <end position="415"/>
    </location>
</feature>
<dbReference type="PANTHER" id="PTHR10283:SF82">
    <property type="entry name" value="SOLUTE CARRIER FAMILY 13 MEMBER 2"/>
    <property type="match status" value="1"/>
</dbReference>
<keyword evidence="3 6" id="KW-0812">Transmembrane</keyword>
<protein>
    <submittedName>
        <fullName evidence="7">Anion transporter</fullName>
    </submittedName>
</protein>
<feature type="transmembrane region" description="Helical" evidence="6">
    <location>
        <begin position="312"/>
        <end position="329"/>
    </location>
</feature>
<keyword evidence="2" id="KW-0813">Transport</keyword>
<feature type="transmembrane region" description="Helical" evidence="6">
    <location>
        <begin position="12"/>
        <end position="33"/>
    </location>
</feature>
<feature type="transmembrane region" description="Helical" evidence="6">
    <location>
        <begin position="276"/>
        <end position="292"/>
    </location>
</feature>
<dbReference type="GO" id="GO:0015141">
    <property type="term" value="F:succinate transmembrane transporter activity"/>
    <property type="evidence" value="ECO:0007669"/>
    <property type="project" value="UniProtKB-ARBA"/>
</dbReference>
<keyword evidence="8" id="KW-1185">Reference proteome</keyword>
<dbReference type="InterPro" id="IPR031312">
    <property type="entry name" value="Na/sul_symport_CS"/>
</dbReference>
<dbReference type="InterPro" id="IPR001898">
    <property type="entry name" value="SLC13A/DASS"/>
</dbReference>
<reference evidence="8" key="1">
    <citation type="journal article" date="2011" name="J. Bacteriol.">
        <title>Genome sequences of eight morphologically diverse alphaproteobacteria.</title>
        <authorList>
            <consortium name="US DOE Joint Genome Institute"/>
            <person name="Brown P.J."/>
            <person name="Kysela D.T."/>
            <person name="Buechlein A."/>
            <person name="Hemmerich C."/>
            <person name="Brun Y.V."/>
        </authorList>
    </citation>
    <scope>NUCLEOTIDE SEQUENCE [LARGE SCALE GENOMIC DNA]</scope>
    <source>
        <strain evidence="8">ATCC 49814 / DSM 5838 / IFAM 1418</strain>
    </source>
</reference>
<dbReference type="OrthoDB" id="9766267at2"/>
<feature type="transmembrane region" description="Helical" evidence="6">
    <location>
        <begin position="145"/>
        <end position="167"/>
    </location>
</feature>
<feature type="transmembrane region" description="Helical" evidence="6">
    <location>
        <begin position="87"/>
        <end position="105"/>
    </location>
</feature>
<evidence type="ECO:0000256" key="3">
    <source>
        <dbReference type="ARBA" id="ARBA00022692"/>
    </source>
</evidence>
<dbReference type="RefSeq" id="WP_015827852.1">
    <property type="nucleotide sequence ID" value="NC_012982.1"/>
</dbReference>
<evidence type="ECO:0000256" key="6">
    <source>
        <dbReference type="SAM" id="Phobius"/>
    </source>
</evidence>
<evidence type="ECO:0000313" key="7">
    <source>
        <dbReference type="EMBL" id="ACT59702.1"/>
    </source>
</evidence>
<dbReference type="NCBIfam" id="TIGR00785">
    <property type="entry name" value="dass"/>
    <property type="match status" value="1"/>
</dbReference>
<name>C6XLA3_HIRBI</name>
<feature type="transmembrane region" description="Helical" evidence="6">
    <location>
        <begin position="179"/>
        <end position="200"/>
    </location>
</feature>
<dbReference type="EMBL" id="CP001678">
    <property type="protein sequence ID" value="ACT59702.1"/>
    <property type="molecule type" value="Genomic_DNA"/>
</dbReference>
<dbReference type="AlphaFoldDB" id="C6XLA3"/>
<dbReference type="Proteomes" id="UP000002745">
    <property type="component" value="Chromosome"/>
</dbReference>
<dbReference type="STRING" id="582402.Hbal_2019"/>
<dbReference type="GO" id="GO:0005886">
    <property type="term" value="C:plasma membrane"/>
    <property type="evidence" value="ECO:0007669"/>
    <property type="project" value="TreeGrafter"/>
</dbReference>
<feature type="transmembrane region" description="Helical" evidence="6">
    <location>
        <begin position="220"/>
        <end position="242"/>
    </location>
</feature>
<dbReference type="eggNOG" id="COG0471">
    <property type="taxonomic scope" value="Bacteria"/>
</dbReference>
<feature type="transmembrane region" description="Helical" evidence="6">
    <location>
        <begin position="468"/>
        <end position="492"/>
    </location>
</feature>
<proteinExistence type="predicted"/>
<dbReference type="PANTHER" id="PTHR10283">
    <property type="entry name" value="SOLUTE CARRIER FAMILY 13 MEMBER"/>
    <property type="match status" value="1"/>
</dbReference>
<dbReference type="KEGG" id="hba:Hbal_2019"/>
<gene>
    <name evidence="7" type="ordered locus">Hbal_2019</name>
</gene>
<feature type="transmembrane region" description="Helical" evidence="6">
    <location>
        <begin position="427"/>
        <end position="448"/>
    </location>
</feature>
<dbReference type="Pfam" id="PF00939">
    <property type="entry name" value="Na_sulph_symp"/>
    <property type="match status" value="1"/>
</dbReference>
<evidence type="ECO:0000256" key="4">
    <source>
        <dbReference type="ARBA" id="ARBA00022989"/>
    </source>
</evidence>
<evidence type="ECO:0000256" key="2">
    <source>
        <dbReference type="ARBA" id="ARBA00022448"/>
    </source>
</evidence>
<evidence type="ECO:0000256" key="1">
    <source>
        <dbReference type="ARBA" id="ARBA00004141"/>
    </source>
</evidence>